<sequence length="632" mass="69835">METGGIFCLKEQGTIGISGWAANHQNLFSEPFSYSSATQRHLLGKIRDLQIDTLPTLPKKAFAVRNFGPLLVTVDGRLHVKLEGEEWSTIRLLAPPLYCPHKIASTSNEEITVTSVAFGAHRTALIDTSGQLWTLDNKEIQPGAKSVFLKKAVFMGGFRKCTKVVAGRNHFLALVIRDDALQTTASAELEDNISDIFEKNEAHFQNCPECQDNGKMRLSKMMRAADQEHDLMAMLENDFEIVNLAQQTDKNIIMRERRASLGRHRHSSTPNRVKQLKSASSSSGSRVNSLCDDLKDPGSTMSFLSVDRLSLQLHQEESPPDSPEVTKKLRRENFHLSEDFVEIYAWGEPFQNNLPSPNSTSPQVFRVGYDQYGLDISTSGNRATLLIASPLGPTHVLVCQPDQADNKMTIQKLPQFVQGHTCTSIESFQSAIGFSSAARTVAVEESFTLWNLAVRFGRLLRSLSRVSQKIHENCRASCAEDQSATVADLLHKFHLATSGAADALARLSGSIRQAIVVREEFSPIKCLLQATSEDILAPLVHYFEAFSDAMALGCFNGIVVSSEADELIGRLCLEFGADSDSLASRVRKICIKATDFLTTLKCNATEMMVLESVGFFGGKNTVFSTWCKYVVL</sequence>
<feature type="compositionally biased region" description="Low complexity" evidence="1">
    <location>
        <begin position="278"/>
        <end position="289"/>
    </location>
</feature>
<feature type="region of interest" description="Disordered" evidence="1">
    <location>
        <begin position="259"/>
        <end position="292"/>
    </location>
</feature>
<reference evidence="2" key="1">
    <citation type="submission" date="2023-06" db="EMBL/GenBank/DDBJ databases">
        <authorList>
            <person name="Delattre M."/>
        </authorList>
    </citation>
    <scope>NUCLEOTIDE SEQUENCE</scope>
    <source>
        <strain evidence="2">AF72</strain>
    </source>
</reference>
<proteinExistence type="predicted"/>
<evidence type="ECO:0000313" key="3">
    <source>
        <dbReference type="Proteomes" id="UP001177023"/>
    </source>
</evidence>
<dbReference type="EMBL" id="CATQJA010002648">
    <property type="protein sequence ID" value="CAJ0577223.1"/>
    <property type="molecule type" value="Genomic_DNA"/>
</dbReference>
<dbReference type="AlphaFoldDB" id="A0AA36CZE2"/>
<gene>
    <name evidence="2" type="ORF">MSPICULIGERA_LOCUS15501</name>
</gene>
<evidence type="ECO:0000256" key="1">
    <source>
        <dbReference type="SAM" id="MobiDB-lite"/>
    </source>
</evidence>
<keyword evidence="3" id="KW-1185">Reference proteome</keyword>
<dbReference type="SUPFAM" id="SSF50985">
    <property type="entry name" value="RCC1/BLIP-II"/>
    <property type="match status" value="1"/>
</dbReference>
<organism evidence="2 3">
    <name type="scientific">Mesorhabditis spiculigera</name>
    <dbReference type="NCBI Taxonomy" id="96644"/>
    <lineage>
        <taxon>Eukaryota</taxon>
        <taxon>Metazoa</taxon>
        <taxon>Ecdysozoa</taxon>
        <taxon>Nematoda</taxon>
        <taxon>Chromadorea</taxon>
        <taxon>Rhabditida</taxon>
        <taxon>Rhabditina</taxon>
        <taxon>Rhabditomorpha</taxon>
        <taxon>Rhabditoidea</taxon>
        <taxon>Rhabditidae</taxon>
        <taxon>Mesorhabditinae</taxon>
        <taxon>Mesorhabditis</taxon>
    </lineage>
</organism>
<dbReference type="Proteomes" id="UP001177023">
    <property type="component" value="Unassembled WGS sequence"/>
</dbReference>
<protein>
    <submittedName>
        <fullName evidence="2">Uncharacterized protein</fullName>
    </submittedName>
</protein>
<name>A0AA36CZE2_9BILA</name>
<accession>A0AA36CZE2</accession>
<feature type="non-terminal residue" evidence="2">
    <location>
        <position position="632"/>
    </location>
</feature>
<comment type="caution">
    <text evidence="2">The sequence shown here is derived from an EMBL/GenBank/DDBJ whole genome shotgun (WGS) entry which is preliminary data.</text>
</comment>
<dbReference type="InterPro" id="IPR009091">
    <property type="entry name" value="RCC1/BLIP-II"/>
</dbReference>
<evidence type="ECO:0000313" key="2">
    <source>
        <dbReference type="EMBL" id="CAJ0577223.1"/>
    </source>
</evidence>